<evidence type="ECO:0000256" key="11">
    <source>
        <dbReference type="SAM" id="Phobius"/>
    </source>
</evidence>
<evidence type="ECO:0000256" key="5">
    <source>
        <dbReference type="ARBA" id="ARBA00022989"/>
    </source>
</evidence>
<keyword evidence="10" id="KW-0503">Monooxygenase</keyword>
<sequence length="596" mass="66840">MKWLEDPVFLPIICITLLIIFKLWQDRSKAPFPPGPLRLPIIGNMLMMGELTHRGLATLAERYGGLVYLQLGCLHAFSVSTPEIARQVLQVQDNVFSNRPTSITINYLTYNHADMAFAHCGPFWRQMRKVCVMKLFSRRRTESWASVQDGVDLMIRSVANSTSGTAVNLGKLIFNLTTNITFRAAFKAKGHEDQDEFILILQEFSKLCGAFDIGDFIPLIGWMDLQGINKRLKLVRTSLDRFIDKIIDEHMENPKSSNDVDADMVDGMLALAETKDVNGGEDGDGLQKSLALTRDNIKAVILDIMFGGTETVASAIEWTMSELIKNPDDMKQLQAELASTIGLDRKVQERDLDKLPFLECVVKETLRLHPPIPLLLHETAEDCVVAGYFIPKRSHVMINVFAINRDKSSWKDADTFRPLRFSATGDSAGKDFKGNNFEFLPFGSGRRSCPGMQLGFYALKLGVAQLAHCFNWKLPDGMKPSELDMSDMFGLTAPRAVRLSAVHTPRLNCGVSFSLLLRQREKSPVLFDLVASTLSRWFEQVDPFLLFQAYSYERHFSIGPLAITESGNSKFTNKNGGELSVKQPGLSCIRTRNPTK</sequence>
<dbReference type="CDD" id="cd11072">
    <property type="entry name" value="CYP71-like"/>
    <property type="match status" value="1"/>
</dbReference>
<comment type="similarity">
    <text evidence="10">Belongs to the cytochrome P450 family.</text>
</comment>
<dbReference type="InterPro" id="IPR001128">
    <property type="entry name" value="Cyt_P450"/>
</dbReference>
<dbReference type="Gene3D" id="1.10.630.10">
    <property type="entry name" value="Cytochrome P450"/>
    <property type="match status" value="1"/>
</dbReference>
<evidence type="ECO:0000256" key="7">
    <source>
        <dbReference type="ARBA" id="ARBA00023004"/>
    </source>
</evidence>
<proteinExistence type="inferred from homology"/>
<dbReference type="PROSITE" id="PS00086">
    <property type="entry name" value="CYTOCHROME_P450"/>
    <property type="match status" value="1"/>
</dbReference>
<keyword evidence="3 11" id="KW-0812">Transmembrane</keyword>
<keyword evidence="6 10" id="KW-0560">Oxidoreductase</keyword>
<dbReference type="PRINTS" id="PR00463">
    <property type="entry name" value="EP450I"/>
</dbReference>
<evidence type="ECO:0000256" key="8">
    <source>
        <dbReference type="ARBA" id="ARBA00023136"/>
    </source>
</evidence>
<dbReference type="GO" id="GO:0004497">
    <property type="term" value="F:monooxygenase activity"/>
    <property type="evidence" value="ECO:0007669"/>
    <property type="project" value="UniProtKB-KW"/>
</dbReference>
<accession>A0AAD6ESN1</accession>
<dbReference type="SUPFAM" id="SSF48264">
    <property type="entry name" value="Cytochrome P450"/>
    <property type="match status" value="1"/>
</dbReference>
<organism evidence="12 13">
    <name type="scientific">Rhynchospora tenuis</name>
    <dbReference type="NCBI Taxonomy" id="198213"/>
    <lineage>
        <taxon>Eukaryota</taxon>
        <taxon>Viridiplantae</taxon>
        <taxon>Streptophyta</taxon>
        <taxon>Embryophyta</taxon>
        <taxon>Tracheophyta</taxon>
        <taxon>Spermatophyta</taxon>
        <taxon>Magnoliopsida</taxon>
        <taxon>Liliopsida</taxon>
        <taxon>Poales</taxon>
        <taxon>Cyperaceae</taxon>
        <taxon>Cyperoideae</taxon>
        <taxon>Rhynchosporeae</taxon>
        <taxon>Rhynchospora</taxon>
    </lineage>
</organism>
<keyword evidence="7 9" id="KW-0408">Iron</keyword>
<evidence type="ECO:0000256" key="3">
    <source>
        <dbReference type="ARBA" id="ARBA00022692"/>
    </source>
</evidence>
<dbReference type="GO" id="GO:0005506">
    <property type="term" value="F:iron ion binding"/>
    <property type="evidence" value="ECO:0007669"/>
    <property type="project" value="InterPro"/>
</dbReference>
<evidence type="ECO:0000256" key="4">
    <source>
        <dbReference type="ARBA" id="ARBA00022723"/>
    </source>
</evidence>
<dbReference type="EMBL" id="JAMRDG010000001">
    <property type="protein sequence ID" value="KAJ3699550.1"/>
    <property type="molecule type" value="Genomic_DNA"/>
</dbReference>
<feature type="transmembrane region" description="Helical" evidence="11">
    <location>
        <begin position="7"/>
        <end position="24"/>
    </location>
</feature>
<comment type="caution">
    <text evidence="12">The sequence shown here is derived from an EMBL/GenBank/DDBJ whole genome shotgun (WGS) entry which is preliminary data.</text>
</comment>
<evidence type="ECO:0000256" key="6">
    <source>
        <dbReference type="ARBA" id="ARBA00023002"/>
    </source>
</evidence>
<dbReference type="InterPro" id="IPR017972">
    <property type="entry name" value="Cyt_P450_CS"/>
</dbReference>
<keyword evidence="5 11" id="KW-1133">Transmembrane helix</keyword>
<feature type="binding site" description="axial binding residue" evidence="9">
    <location>
        <position position="449"/>
    </location>
    <ligand>
        <name>heme</name>
        <dbReference type="ChEBI" id="CHEBI:30413"/>
    </ligand>
    <ligandPart>
        <name>Fe</name>
        <dbReference type="ChEBI" id="CHEBI:18248"/>
    </ligandPart>
</feature>
<keyword evidence="8 11" id="KW-0472">Membrane</keyword>
<evidence type="ECO:0000313" key="12">
    <source>
        <dbReference type="EMBL" id="KAJ3699550.1"/>
    </source>
</evidence>
<evidence type="ECO:0000313" key="13">
    <source>
        <dbReference type="Proteomes" id="UP001210211"/>
    </source>
</evidence>
<comment type="subcellular location">
    <subcellularLocation>
        <location evidence="1">Membrane</location>
        <topology evidence="1">Single-pass membrane protein</topology>
    </subcellularLocation>
</comment>
<name>A0AAD6ESN1_9POAL</name>
<dbReference type="AlphaFoldDB" id="A0AAD6ESN1"/>
<dbReference type="InterPro" id="IPR053062">
    <property type="entry name" value="CYP450_84A"/>
</dbReference>
<dbReference type="InterPro" id="IPR036396">
    <property type="entry name" value="Cyt_P450_sf"/>
</dbReference>
<dbReference type="InterPro" id="IPR002401">
    <property type="entry name" value="Cyt_P450_E_grp-I"/>
</dbReference>
<keyword evidence="4 9" id="KW-0479">Metal-binding</keyword>
<dbReference type="FunFam" id="1.10.630.10:FF:000054">
    <property type="entry name" value="Cytochrome P450 84A1"/>
    <property type="match status" value="1"/>
</dbReference>
<dbReference type="PANTHER" id="PTHR47945">
    <property type="entry name" value="CYTOCHROME P450 84A1-RELATED"/>
    <property type="match status" value="1"/>
</dbReference>
<keyword evidence="13" id="KW-1185">Reference proteome</keyword>
<dbReference type="Proteomes" id="UP001210211">
    <property type="component" value="Unassembled WGS sequence"/>
</dbReference>
<evidence type="ECO:0000256" key="9">
    <source>
        <dbReference type="PIRSR" id="PIRSR602401-1"/>
    </source>
</evidence>
<evidence type="ECO:0000256" key="2">
    <source>
        <dbReference type="ARBA" id="ARBA00022617"/>
    </source>
</evidence>
<comment type="cofactor">
    <cofactor evidence="9">
        <name>heme</name>
        <dbReference type="ChEBI" id="CHEBI:30413"/>
    </cofactor>
</comment>
<dbReference type="PANTHER" id="PTHR47945:SF5">
    <property type="entry name" value="CYTOCHROME P450 84A1-RELATED"/>
    <property type="match status" value="1"/>
</dbReference>
<dbReference type="Pfam" id="PF00067">
    <property type="entry name" value="p450"/>
    <property type="match status" value="1"/>
</dbReference>
<protein>
    <submittedName>
        <fullName evidence="12">Uncharacterized protein</fullName>
    </submittedName>
</protein>
<keyword evidence="2 9" id="KW-0349">Heme</keyword>
<dbReference type="GO" id="GO:0016705">
    <property type="term" value="F:oxidoreductase activity, acting on paired donors, with incorporation or reduction of molecular oxygen"/>
    <property type="evidence" value="ECO:0007669"/>
    <property type="project" value="InterPro"/>
</dbReference>
<dbReference type="GO" id="GO:0020037">
    <property type="term" value="F:heme binding"/>
    <property type="evidence" value="ECO:0007669"/>
    <property type="project" value="InterPro"/>
</dbReference>
<dbReference type="PRINTS" id="PR00385">
    <property type="entry name" value="P450"/>
</dbReference>
<reference evidence="12 13" key="1">
    <citation type="journal article" date="2022" name="Cell">
        <title>Repeat-based holocentromeres influence genome architecture and karyotype evolution.</title>
        <authorList>
            <person name="Hofstatter P.G."/>
            <person name="Thangavel G."/>
            <person name="Lux T."/>
            <person name="Neumann P."/>
            <person name="Vondrak T."/>
            <person name="Novak P."/>
            <person name="Zhang M."/>
            <person name="Costa L."/>
            <person name="Castellani M."/>
            <person name="Scott A."/>
            <person name="Toegelov H."/>
            <person name="Fuchs J."/>
            <person name="Mata-Sucre Y."/>
            <person name="Dias Y."/>
            <person name="Vanzela A.L.L."/>
            <person name="Huettel B."/>
            <person name="Almeida C.C.S."/>
            <person name="Simkova H."/>
            <person name="Souza G."/>
            <person name="Pedrosa-Harand A."/>
            <person name="Macas J."/>
            <person name="Mayer K.F.X."/>
            <person name="Houben A."/>
            <person name="Marques A."/>
        </authorList>
    </citation>
    <scope>NUCLEOTIDE SEQUENCE [LARGE SCALE GENOMIC DNA]</scope>
    <source>
        <strain evidence="12">RhyTen1mFocal</strain>
    </source>
</reference>
<dbReference type="GO" id="GO:0016020">
    <property type="term" value="C:membrane"/>
    <property type="evidence" value="ECO:0007669"/>
    <property type="project" value="UniProtKB-SubCell"/>
</dbReference>
<gene>
    <name evidence="12" type="ORF">LUZ61_003255</name>
</gene>
<evidence type="ECO:0000256" key="10">
    <source>
        <dbReference type="RuleBase" id="RU000461"/>
    </source>
</evidence>
<evidence type="ECO:0000256" key="1">
    <source>
        <dbReference type="ARBA" id="ARBA00004167"/>
    </source>
</evidence>